<keyword evidence="4" id="KW-1185">Reference proteome</keyword>
<dbReference type="EMBL" id="LPEQ01000106">
    <property type="protein sequence ID" value="KVV42325.1"/>
    <property type="molecule type" value="Genomic_DNA"/>
</dbReference>
<dbReference type="RefSeq" id="WP_060107748.1">
    <property type="nucleotide sequence ID" value="NZ_LPEQ01000106.1"/>
</dbReference>
<keyword evidence="3" id="KW-0645">Protease</keyword>
<feature type="transmembrane region" description="Helical" evidence="1">
    <location>
        <begin position="257"/>
        <end position="278"/>
    </location>
</feature>
<feature type="transmembrane region" description="Helical" evidence="1">
    <location>
        <begin position="233"/>
        <end position="250"/>
    </location>
</feature>
<feature type="transmembrane region" description="Helical" evidence="1">
    <location>
        <begin position="174"/>
        <end position="193"/>
    </location>
</feature>
<feature type="transmembrane region" description="Helical" evidence="1">
    <location>
        <begin position="205"/>
        <end position="227"/>
    </location>
</feature>
<organism evidence="3 4">
    <name type="scientific">Burkholderia territorii</name>
    <dbReference type="NCBI Taxonomy" id="1503055"/>
    <lineage>
        <taxon>Bacteria</taxon>
        <taxon>Pseudomonadati</taxon>
        <taxon>Pseudomonadota</taxon>
        <taxon>Betaproteobacteria</taxon>
        <taxon>Burkholderiales</taxon>
        <taxon>Burkholderiaceae</taxon>
        <taxon>Burkholderia</taxon>
        <taxon>Burkholderia cepacia complex</taxon>
    </lineage>
</organism>
<sequence>MTVLTWCTIFLASLTAMSGASRRPTLLLLALGYTLAFASRQLQPIALAPIALLVGTGMLLQRKPSRAGAVLCNVVFVIVAVGLFQHWLPGFNNLRVIHAVRLTPDAAPYTMYLNLDKPLVAFWLVLTYPWIRPAKPLPTLAFAAVGACIAISLVCFPIAIWSGAVAWAPKWPPLAWLWVLNNLLLVAFAEEALFRGYLQGGMTRVLNALPAARWLALAAGSILFGLAHYQGGVLLALLAGIAGVGYGLAYRAGGLQAAMLAHLGVNLVQFALMTYPFVAST</sequence>
<keyword evidence="1" id="KW-0472">Membrane</keyword>
<dbReference type="AlphaFoldDB" id="A0A105V6E7"/>
<evidence type="ECO:0000259" key="2">
    <source>
        <dbReference type="Pfam" id="PF02517"/>
    </source>
</evidence>
<dbReference type="Pfam" id="PF02517">
    <property type="entry name" value="Rce1-like"/>
    <property type="match status" value="1"/>
</dbReference>
<feature type="transmembrane region" description="Helical" evidence="1">
    <location>
        <begin position="140"/>
        <end position="168"/>
    </location>
</feature>
<keyword evidence="1" id="KW-0812">Transmembrane</keyword>
<name>A0A105V6E7_9BURK</name>
<comment type="caution">
    <text evidence="3">The sequence shown here is derived from an EMBL/GenBank/DDBJ whole genome shotgun (WGS) entry which is preliminary data.</text>
</comment>
<dbReference type="Proteomes" id="UP000062317">
    <property type="component" value="Unassembled WGS sequence"/>
</dbReference>
<evidence type="ECO:0000256" key="1">
    <source>
        <dbReference type="SAM" id="Phobius"/>
    </source>
</evidence>
<keyword evidence="1" id="KW-1133">Transmembrane helix</keyword>
<proteinExistence type="predicted"/>
<keyword evidence="3" id="KW-0378">Hydrolase</keyword>
<dbReference type="GO" id="GO:0080120">
    <property type="term" value="P:CAAX-box protein maturation"/>
    <property type="evidence" value="ECO:0007669"/>
    <property type="project" value="UniProtKB-ARBA"/>
</dbReference>
<dbReference type="GO" id="GO:0004175">
    <property type="term" value="F:endopeptidase activity"/>
    <property type="evidence" value="ECO:0007669"/>
    <property type="project" value="UniProtKB-ARBA"/>
</dbReference>
<gene>
    <name evidence="3" type="ORF">WT27_10930</name>
</gene>
<feature type="domain" description="CAAX prenyl protease 2/Lysostaphin resistance protein A-like" evidence="2">
    <location>
        <begin position="174"/>
        <end position="268"/>
    </location>
</feature>
<dbReference type="GO" id="GO:0006508">
    <property type="term" value="P:proteolysis"/>
    <property type="evidence" value="ECO:0007669"/>
    <property type="project" value="UniProtKB-KW"/>
</dbReference>
<protein>
    <submittedName>
        <fullName evidence="3">CAAX protease</fullName>
    </submittedName>
</protein>
<feature type="transmembrane region" description="Helical" evidence="1">
    <location>
        <begin position="67"/>
        <end position="89"/>
    </location>
</feature>
<evidence type="ECO:0000313" key="3">
    <source>
        <dbReference type="EMBL" id="KVV42325.1"/>
    </source>
</evidence>
<accession>A0A105V6E7</accession>
<reference evidence="3 4" key="1">
    <citation type="submission" date="2015-11" db="EMBL/GenBank/DDBJ databases">
        <title>Expanding the genomic diversity of Burkholderia species for the development of highly accurate diagnostics.</title>
        <authorList>
            <person name="Sahl J."/>
            <person name="Keim P."/>
            <person name="Wagner D."/>
        </authorList>
    </citation>
    <scope>NUCLEOTIDE SEQUENCE [LARGE SCALE GENOMIC DNA]</scope>
    <source>
        <strain evidence="3 4">MSMB1301WGS</strain>
    </source>
</reference>
<dbReference type="InterPro" id="IPR003675">
    <property type="entry name" value="Rce1/LyrA-like_dom"/>
</dbReference>
<feature type="transmembrane region" description="Helical" evidence="1">
    <location>
        <begin position="42"/>
        <end position="60"/>
    </location>
</feature>
<feature type="transmembrane region" description="Helical" evidence="1">
    <location>
        <begin position="109"/>
        <end position="128"/>
    </location>
</feature>
<evidence type="ECO:0000313" key="4">
    <source>
        <dbReference type="Proteomes" id="UP000062317"/>
    </source>
</evidence>